<protein>
    <submittedName>
        <fullName evidence="1">Uncharacterized protein</fullName>
    </submittedName>
</protein>
<comment type="caution">
    <text evidence="1">The sequence shown here is derived from an EMBL/GenBank/DDBJ whole genome shotgun (WGS) entry which is preliminary data.</text>
</comment>
<accession>A0A150U121</accession>
<reference evidence="1 2" key="1">
    <citation type="submission" date="2014-02" db="EMBL/GenBank/DDBJ databases">
        <title>The small core and large imbalanced accessory genome model reveals a collaborative survival strategy of Sorangium cellulosum strains in nature.</title>
        <authorList>
            <person name="Han K."/>
            <person name="Peng R."/>
            <person name="Blom J."/>
            <person name="Li Y.-Z."/>
        </authorList>
    </citation>
    <scope>NUCLEOTIDE SEQUENCE [LARGE SCALE GENOMIC DNA]</scope>
    <source>
        <strain evidence="1 2">So0007-03</strain>
    </source>
</reference>
<gene>
    <name evidence="1" type="ORF">BE21_11345</name>
</gene>
<evidence type="ECO:0000313" key="1">
    <source>
        <dbReference type="EMBL" id="KYG10574.1"/>
    </source>
</evidence>
<sequence length="120" mass="13534">MRRPGLTAARSGLGVLPRVAKLWDPSTLTRVNLPRPRRYQLMLVERDTGIVLNQAGHKHLNGQPAYRPAFDSLADALALKDDLLALFHGLRSYSLIPRQIRRLERAHSIRAHEPRLSSEG</sequence>
<dbReference type="AlphaFoldDB" id="A0A150U121"/>
<name>A0A150U121_SORCE</name>
<dbReference type="Proteomes" id="UP000075502">
    <property type="component" value="Unassembled WGS sequence"/>
</dbReference>
<proteinExistence type="predicted"/>
<evidence type="ECO:0000313" key="2">
    <source>
        <dbReference type="Proteomes" id="UP000075502"/>
    </source>
</evidence>
<organism evidence="1 2">
    <name type="scientific">Sorangium cellulosum</name>
    <name type="common">Polyangium cellulosum</name>
    <dbReference type="NCBI Taxonomy" id="56"/>
    <lineage>
        <taxon>Bacteria</taxon>
        <taxon>Pseudomonadati</taxon>
        <taxon>Myxococcota</taxon>
        <taxon>Polyangia</taxon>
        <taxon>Polyangiales</taxon>
        <taxon>Polyangiaceae</taxon>
        <taxon>Sorangium</taxon>
    </lineage>
</organism>
<dbReference type="EMBL" id="JEME01000299">
    <property type="protein sequence ID" value="KYG10574.1"/>
    <property type="molecule type" value="Genomic_DNA"/>
</dbReference>